<dbReference type="AlphaFoldDB" id="X0WRY7"/>
<dbReference type="Pfam" id="PF13242">
    <property type="entry name" value="Hydrolase_like"/>
    <property type="match status" value="1"/>
</dbReference>
<name>X0WRY7_9ZZZZ</name>
<comment type="caution">
    <text evidence="1">The sequence shown here is derived from an EMBL/GenBank/DDBJ whole genome shotgun (WGS) entry which is preliminary data.</text>
</comment>
<accession>X0WRY7</accession>
<dbReference type="PANTHER" id="PTHR42891:SF1">
    <property type="entry name" value="D-GLYCERO-BETA-D-MANNO-HEPTOSE-1,7-BISPHOSPHATE 7-PHOSPHATASE"/>
    <property type="match status" value="1"/>
</dbReference>
<dbReference type="GO" id="GO:0016791">
    <property type="term" value="F:phosphatase activity"/>
    <property type="evidence" value="ECO:0007669"/>
    <property type="project" value="InterPro"/>
</dbReference>
<reference evidence="1" key="1">
    <citation type="journal article" date="2014" name="Front. Microbiol.">
        <title>High frequency of phylogenetically diverse reductive dehalogenase-homologous genes in deep subseafloor sedimentary metagenomes.</title>
        <authorList>
            <person name="Kawai M."/>
            <person name="Futagami T."/>
            <person name="Toyoda A."/>
            <person name="Takaki Y."/>
            <person name="Nishi S."/>
            <person name="Hori S."/>
            <person name="Arai W."/>
            <person name="Tsubouchi T."/>
            <person name="Morono Y."/>
            <person name="Uchiyama I."/>
            <person name="Ito T."/>
            <person name="Fujiyama A."/>
            <person name="Inagaki F."/>
            <person name="Takami H."/>
        </authorList>
    </citation>
    <scope>NUCLEOTIDE SEQUENCE</scope>
    <source>
        <strain evidence="1">Expedition CK06-06</strain>
    </source>
</reference>
<evidence type="ECO:0000313" key="1">
    <source>
        <dbReference type="EMBL" id="GAG33435.1"/>
    </source>
</evidence>
<sequence>MHCDCRKPKPGLLLRAARELDIDLTRSYMVGDQPTDIEAGLAAGCSTVLLDGYRSLGASAQSPRVHPDWIAKDLPAAVEAIRQVEGGPGWRSS</sequence>
<dbReference type="PANTHER" id="PTHR42891">
    <property type="entry name" value="D-GLYCERO-BETA-D-MANNO-HEPTOSE-1,7-BISPHOSPHATE 7-PHOSPHATASE"/>
    <property type="match status" value="1"/>
</dbReference>
<dbReference type="SUPFAM" id="SSF56784">
    <property type="entry name" value="HAD-like"/>
    <property type="match status" value="1"/>
</dbReference>
<evidence type="ECO:0008006" key="2">
    <source>
        <dbReference type="Google" id="ProtNLM"/>
    </source>
</evidence>
<dbReference type="Gene3D" id="3.40.50.1000">
    <property type="entry name" value="HAD superfamily/HAD-like"/>
    <property type="match status" value="1"/>
</dbReference>
<dbReference type="GO" id="GO:0005975">
    <property type="term" value="P:carbohydrate metabolic process"/>
    <property type="evidence" value="ECO:0007669"/>
    <property type="project" value="InterPro"/>
</dbReference>
<proteinExistence type="predicted"/>
<organism evidence="1">
    <name type="scientific">marine sediment metagenome</name>
    <dbReference type="NCBI Taxonomy" id="412755"/>
    <lineage>
        <taxon>unclassified sequences</taxon>
        <taxon>metagenomes</taxon>
        <taxon>ecological metagenomes</taxon>
    </lineage>
</organism>
<protein>
    <recommendedName>
        <fullName evidence="2">D,D-heptose 1,7-bisphosphate phosphatase</fullName>
    </recommendedName>
</protein>
<dbReference type="InterPro" id="IPR036412">
    <property type="entry name" value="HAD-like_sf"/>
</dbReference>
<dbReference type="InterPro" id="IPR023214">
    <property type="entry name" value="HAD_sf"/>
</dbReference>
<dbReference type="EMBL" id="BARS01042864">
    <property type="protein sequence ID" value="GAG33435.1"/>
    <property type="molecule type" value="Genomic_DNA"/>
</dbReference>
<dbReference type="InterPro" id="IPR004446">
    <property type="entry name" value="Heptose_bisP_phosphatase"/>
</dbReference>
<gene>
    <name evidence="1" type="ORF">S01H1_64977</name>
</gene>